<feature type="compositionally biased region" description="Basic residues" evidence="1">
    <location>
        <begin position="14"/>
        <end position="23"/>
    </location>
</feature>
<protein>
    <submittedName>
        <fullName evidence="4">Uncharacterized protein LOC109485843</fullName>
    </submittedName>
</protein>
<reference evidence="4" key="1">
    <citation type="submission" date="2025-08" db="UniProtKB">
        <authorList>
            <consortium name="RefSeq"/>
        </authorList>
    </citation>
    <scope>IDENTIFICATION</scope>
    <source>
        <tissue evidence="4">Gonad</tissue>
    </source>
</reference>
<accession>A0A6P5AFG0</accession>
<name>A0A6P5AFG0_BRABE</name>
<dbReference type="RefSeq" id="XP_019645074.1">
    <property type="nucleotide sequence ID" value="XM_019789515.1"/>
</dbReference>
<proteinExistence type="predicted"/>
<dbReference type="OrthoDB" id="5947716at2759"/>
<feature type="non-terminal residue" evidence="4">
    <location>
        <position position="625"/>
    </location>
</feature>
<evidence type="ECO:0000256" key="1">
    <source>
        <dbReference type="SAM" id="MobiDB-lite"/>
    </source>
</evidence>
<dbReference type="GeneID" id="109485843"/>
<evidence type="ECO:0000313" key="4">
    <source>
        <dbReference type="RefSeq" id="XP_019645074.1"/>
    </source>
</evidence>
<feature type="domain" description="Mutator-like transposase" evidence="2">
    <location>
        <begin position="150"/>
        <end position="448"/>
    </location>
</feature>
<sequence>MAGGGQRKTSSGGKIRKPRKKQRFSALNALSHAKRGVGKGSRSRTFVPPVGYTVTAYEKSQVMTTPGKHRYRSVDSAAETVRERGFNKSLIFETSSEEDQPSTSANTESTPCEPTTSSPLSEETLDTSASTWKAMAKSMFIAYGDSVGYLIDQVNAKRNCSTKGCNGILVPWKTERVGLGGNLRAVFMCTGCKGGGVTFDASTYLREEKRQVAGHSLALSFILNGNTYEKYNQALHLGLGIPIFSFNTYYNILSKAYPHVHNILDVQMKKARANMKEMDPTKVGSWKRAVTSGDGVYHTRGHHSKNMSVLLVDYCENALLAAVHLCMRGKDVTTADSVPLFPGTSKSAEGYGFELIWEELKHEGMEVEVHWQDADSTSEKSFKKFFSKSKVMYCGGHVGRAHGKQLEKLASMKTFSKGYKQRHSTYELDKLKCVCINKHHSATCGCIRPNMIKQAKINHFAALVQSGTDAALYAKRMRALGQHHARNIHEWKDGSCDFHGKKRCSCKKCDPLDVQCTGEMYKTSHPLTCPMHSMAYEIECEERAAKAKDVIHPEMGRGHSNYPEARNNVLIRYRSKSISLNRLAYCLWTDVGLLQGNMSWCFREFGPAYHWIVEVYRAMELPVPE</sequence>
<feature type="region of interest" description="Disordered" evidence="1">
    <location>
        <begin position="92"/>
        <end position="126"/>
    </location>
</feature>
<feature type="region of interest" description="Disordered" evidence="1">
    <location>
        <begin position="1"/>
        <end position="48"/>
    </location>
</feature>
<dbReference type="AlphaFoldDB" id="A0A6P5AFG0"/>
<gene>
    <name evidence="4" type="primary">LOC109485843</name>
</gene>
<evidence type="ECO:0000259" key="2">
    <source>
        <dbReference type="Pfam" id="PF20700"/>
    </source>
</evidence>
<dbReference type="Proteomes" id="UP000515135">
    <property type="component" value="Unplaced"/>
</dbReference>
<keyword evidence="3" id="KW-1185">Reference proteome</keyword>
<dbReference type="InterPro" id="IPR049012">
    <property type="entry name" value="Mutator_transp_dom"/>
</dbReference>
<evidence type="ECO:0000313" key="3">
    <source>
        <dbReference type="Proteomes" id="UP000515135"/>
    </source>
</evidence>
<dbReference type="PANTHER" id="PTHR34485">
    <property type="entry name" value="PROLINE-RICH, LACRIMAL 1"/>
    <property type="match status" value="1"/>
</dbReference>
<feature type="compositionally biased region" description="Low complexity" evidence="1">
    <location>
        <begin position="107"/>
        <end position="126"/>
    </location>
</feature>
<dbReference type="PANTHER" id="PTHR34485:SF2">
    <property type="entry name" value="PROLINE RICH, LACRIMAL 1"/>
    <property type="match status" value="1"/>
</dbReference>
<dbReference type="Pfam" id="PF20700">
    <property type="entry name" value="Mutator"/>
    <property type="match status" value="1"/>
</dbReference>
<organism evidence="3 4">
    <name type="scientific">Branchiostoma belcheri</name>
    <name type="common">Amphioxus</name>
    <dbReference type="NCBI Taxonomy" id="7741"/>
    <lineage>
        <taxon>Eukaryota</taxon>
        <taxon>Metazoa</taxon>
        <taxon>Chordata</taxon>
        <taxon>Cephalochordata</taxon>
        <taxon>Leptocardii</taxon>
        <taxon>Amphioxiformes</taxon>
        <taxon>Branchiostomatidae</taxon>
        <taxon>Branchiostoma</taxon>
    </lineage>
</organism>
<dbReference type="KEGG" id="bbel:109485843"/>